<name>A0ACB9QR15_9MYRT</name>
<sequence>MSSTSRAWIAAMKNHSFCSCCRALRSLSPSLKQSSGGTKVSPKERNRPRPRDDKSVPPAVVGTVSEAQEPMRKVVYLASWGPY</sequence>
<dbReference type="Proteomes" id="UP001057402">
    <property type="component" value="Chromosome 6"/>
</dbReference>
<keyword evidence="2" id="KW-1185">Reference proteome</keyword>
<reference evidence="2" key="1">
    <citation type="journal article" date="2023" name="Front. Plant Sci.">
        <title>Chromosomal-level genome assembly of Melastoma candidum provides insights into trichome evolution.</title>
        <authorList>
            <person name="Zhong Y."/>
            <person name="Wu W."/>
            <person name="Sun C."/>
            <person name="Zou P."/>
            <person name="Liu Y."/>
            <person name="Dai S."/>
            <person name="Zhou R."/>
        </authorList>
    </citation>
    <scope>NUCLEOTIDE SEQUENCE [LARGE SCALE GENOMIC DNA]</scope>
</reference>
<evidence type="ECO:0000313" key="2">
    <source>
        <dbReference type="Proteomes" id="UP001057402"/>
    </source>
</evidence>
<accession>A0ACB9QR15</accession>
<evidence type="ECO:0000313" key="1">
    <source>
        <dbReference type="EMBL" id="KAI4366098.1"/>
    </source>
</evidence>
<dbReference type="EMBL" id="CM042885">
    <property type="protein sequence ID" value="KAI4366098.1"/>
    <property type="molecule type" value="Genomic_DNA"/>
</dbReference>
<organism evidence="1 2">
    <name type="scientific">Melastoma candidum</name>
    <dbReference type="NCBI Taxonomy" id="119954"/>
    <lineage>
        <taxon>Eukaryota</taxon>
        <taxon>Viridiplantae</taxon>
        <taxon>Streptophyta</taxon>
        <taxon>Embryophyta</taxon>
        <taxon>Tracheophyta</taxon>
        <taxon>Spermatophyta</taxon>
        <taxon>Magnoliopsida</taxon>
        <taxon>eudicotyledons</taxon>
        <taxon>Gunneridae</taxon>
        <taxon>Pentapetalae</taxon>
        <taxon>rosids</taxon>
        <taxon>malvids</taxon>
        <taxon>Myrtales</taxon>
        <taxon>Melastomataceae</taxon>
        <taxon>Melastomatoideae</taxon>
        <taxon>Melastomateae</taxon>
        <taxon>Melastoma</taxon>
    </lineage>
</organism>
<proteinExistence type="predicted"/>
<gene>
    <name evidence="1" type="ORF">MLD38_022018</name>
</gene>
<comment type="caution">
    <text evidence="1">The sequence shown here is derived from an EMBL/GenBank/DDBJ whole genome shotgun (WGS) entry which is preliminary data.</text>
</comment>
<protein>
    <submittedName>
        <fullName evidence="1">Uncharacterized protein</fullName>
    </submittedName>
</protein>